<keyword evidence="1" id="KW-0812">Transmembrane</keyword>
<protein>
    <recommendedName>
        <fullName evidence="4">Cytochrome c oxidase assembly factor 3</fullName>
    </recommendedName>
</protein>
<feature type="transmembrane region" description="Helical" evidence="1">
    <location>
        <begin position="74"/>
        <end position="92"/>
    </location>
</feature>
<gene>
    <name evidence="2" type="ORF">CcCBS67573_g04149</name>
</gene>
<evidence type="ECO:0008006" key="4">
    <source>
        <dbReference type="Google" id="ProtNLM"/>
    </source>
</evidence>
<dbReference type="EMBL" id="QEAP01000118">
    <property type="protein sequence ID" value="TPX74586.1"/>
    <property type="molecule type" value="Genomic_DNA"/>
</dbReference>
<comment type="caution">
    <text evidence="2">The sequence shown here is derived from an EMBL/GenBank/DDBJ whole genome shotgun (WGS) entry which is preliminary data.</text>
</comment>
<dbReference type="AlphaFoldDB" id="A0A507FH23"/>
<keyword evidence="1" id="KW-1133">Transmembrane helix</keyword>
<dbReference type="OrthoDB" id="10018333at2759"/>
<proteinExistence type="predicted"/>
<reference evidence="2 3" key="1">
    <citation type="journal article" date="2019" name="Sci. Rep.">
        <title>Comparative genomics of chytrid fungi reveal insights into the obligate biotrophic and pathogenic lifestyle of Synchytrium endobioticum.</title>
        <authorList>
            <person name="van de Vossenberg B.T.L.H."/>
            <person name="Warris S."/>
            <person name="Nguyen H.D.T."/>
            <person name="van Gent-Pelzer M.P.E."/>
            <person name="Joly D.L."/>
            <person name="van de Geest H.C."/>
            <person name="Bonants P.J.M."/>
            <person name="Smith D.S."/>
            <person name="Levesque C.A."/>
            <person name="van der Lee T.A.J."/>
        </authorList>
    </citation>
    <scope>NUCLEOTIDE SEQUENCE [LARGE SCALE GENOMIC DNA]</scope>
    <source>
        <strain evidence="2 3">CBS 675.73</strain>
    </source>
</reference>
<organism evidence="2 3">
    <name type="scientific">Chytriomyces confervae</name>
    <dbReference type="NCBI Taxonomy" id="246404"/>
    <lineage>
        <taxon>Eukaryota</taxon>
        <taxon>Fungi</taxon>
        <taxon>Fungi incertae sedis</taxon>
        <taxon>Chytridiomycota</taxon>
        <taxon>Chytridiomycota incertae sedis</taxon>
        <taxon>Chytridiomycetes</taxon>
        <taxon>Chytridiales</taxon>
        <taxon>Chytriomycetaceae</taxon>
        <taxon>Chytriomyces</taxon>
    </lineage>
</organism>
<keyword evidence="3" id="KW-1185">Reference proteome</keyword>
<evidence type="ECO:0000313" key="2">
    <source>
        <dbReference type="EMBL" id="TPX74586.1"/>
    </source>
</evidence>
<name>A0A507FH23_9FUNG</name>
<evidence type="ECO:0000313" key="3">
    <source>
        <dbReference type="Proteomes" id="UP000320333"/>
    </source>
</evidence>
<evidence type="ECO:0000256" key="1">
    <source>
        <dbReference type="SAM" id="Phobius"/>
    </source>
</evidence>
<dbReference type="Proteomes" id="UP000320333">
    <property type="component" value="Unassembled WGS sequence"/>
</dbReference>
<sequence>MLRLQTANRLRAHPWQRTLFTATGRDNTRSFDYSKMSDEQIYANLNKLKGQLPADEYKALEQRIMAPYRLKNRAMGVGLVSFCLLVFGYAAYRTKTEDFRSIEPTAK</sequence>
<keyword evidence="1" id="KW-0472">Membrane</keyword>
<accession>A0A507FH23</accession>